<dbReference type="EMBL" id="CP036402">
    <property type="protein sequence ID" value="QBI19367.1"/>
    <property type="molecule type" value="Genomic_DNA"/>
</dbReference>
<dbReference type="GO" id="GO:0004520">
    <property type="term" value="F:DNA endonuclease activity"/>
    <property type="evidence" value="ECO:0007669"/>
    <property type="project" value="InterPro"/>
</dbReference>
<reference evidence="7 8" key="1">
    <citation type="submission" date="2019-01" db="EMBL/GenBank/DDBJ databases">
        <title>Egibacter rhizosphaerae EGI 80759T.</title>
        <authorList>
            <person name="Chen D.-D."/>
            <person name="Tian Y."/>
            <person name="Jiao J.-Y."/>
            <person name="Zhang X.-T."/>
            <person name="Zhang Y.-G."/>
            <person name="Zhang Y."/>
            <person name="Xiao M."/>
            <person name="Shu W.-S."/>
            <person name="Li W.-J."/>
        </authorList>
    </citation>
    <scope>NUCLEOTIDE SEQUENCE [LARGE SCALE GENOMIC DNA]</scope>
    <source>
        <strain evidence="7 8">EGI 80759</strain>
    </source>
</reference>
<dbReference type="AlphaFoldDB" id="A0A411YE06"/>
<evidence type="ECO:0000256" key="1">
    <source>
        <dbReference type="ARBA" id="ARBA00009518"/>
    </source>
</evidence>
<dbReference type="OrthoDB" id="3359450at2"/>
<dbReference type="RefSeq" id="WP_131154364.1">
    <property type="nucleotide sequence ID" value="NZ_CP036402.1"/>
</dbReference>
<proteinExistence type="inferred from homology"/>
<dbReference type="PRINTS" id="PR00696">
    <property type="entry name" value="RSOLVASERUVC"/>
</dbReference>
<keyword evidence="4" id="KW-0238">DNA-binding</keyword>
<dbReference type="InterPro" id="IPR002176">
    <property type="entry name" value="X-over_junc_endoDNase_RuvC"/>
</dbReference>
<keyword evidence="8" id="KW-1185">Reference proteome</keyword>
<accession>A0A411YE06</accession>
<keyword evidence="3" id="KW-0460">Magnesium</keyword>
<dbReference type="GO" id="GO:0006281">
    <property type="term" value="P:DNA repair"/>
    <property type="evidence" value="ECO:0007669"/>
    <property type="project" value="UniProtKB-KW"/>
</dbReference>
<dbReference type="InterPro" id="IPR012337">
    <property type="entry name" value="RNaseH-like_sf"/>
</dbReference>
<gene>
    <name evidence="7" type="ORF">ER308_07280</name>
</gene>
<name>A0A411YE06_9ACTN</name>
<evidence type="ECO:0000256" key="2">
    <source>
        <dbReference type="ARBA" id="ARBA00022763"/>
    </source>
</evidence>
<evidence type="ECO:0000256" key="5">
    <source>
        <dbReference type="ARBA" id="ARBA00023172"/>
    </source>
</evidence>
<keyword evidence="5" id="KW-0233">DNA recombination</keyword>
<dbReference type="Gene3D" id="3.30.420.10">
    <property type="entry name" value="Ribonuclease H-like superfamily/Ribonuclease H"/>
    <property type="match status" value="1"/>
</dbReference>
<evidence type="ECO:0000256" key="3">
    <source>
        <dbReference type="ARBA" id="ARBA00022842"/>
    </source>
</evidence>
<organism evidence="7 8">
    <name type="scientific">Egibacter rhizosphaerae</name>
    <dbReference type="NCBI Taxonomy" id="1670831"/>
    <lineage>
        <taxon>Bacteria</taxon>
        <taxon>Bacillati</taxon>
        <taxon>Actinomycetota</taxon>
        <taxon>Nitriliruptoria</taxon>
        <taxon>Egibacterales</taxon>
        <taxon>Egibacteraceae</taxon>
        <taxon>Egibacter</taxon>
    </lineage>
</organism>
<dbReference type="GO" id="GO:0006310">
    <property type="term" value="P:DNA recombination"/>
    <property type="evidence" value="ECO:0007669"/>
    <property type="project" value="UniProtKB-KW"/>
</dbReference>
<dbReference type="InterPro" id="IPR036397">
    <property type="entry name" value="RNaseH_sf"/>
</dbReference>
<comment type="similarity">
    <text evidence="1">Belongs to the RuvC family.</text>
</comment>
<sequence>MRILAIDASLRSTGWAVAPAHHGLVKPPSDYRGAQRLNFIVRELARVAAPHDDSATSLQLDVAVIEGAAYLRTNRAYELGELSGVVKLWLHSHGVPYVVVQPKRLKKYATGNGNADKAAMVSAARDRLGYGGRSDDEADALWLWHLAGEAFGLVASPHGERSRVVDEVDWPRLASRVTG</sequence>
<evidence type="ECO:0000313" key="7">
    <source>
        <dbReference type="EMBL" id="QBI19367.1"/>
    </source>
</evidence>
<keyword evidence="6" id="KW-0234">DNA repair</keyword>
<dbReference type="GO" id="GO:0003677">
    <property type="term" value="F:DNA binding"/>
    <property type="evidence" value="ECO:0007669"/>
    <property type="project" value="UniProtKB-KW"/>
</dbReference>
<keyword evidence="2" id="KW-0227">DNA damage</keyword>
<evidence type="ECO:0000256" key="6">
    <source>
        <dbReference type="ARBA" id="ARBA00023204"/>
    </source>
</evidence>
<evidence type="ECO:0000256" key="4">
    <source>
        <dbReference type="ARBA" id="ARBA00023125"/>
    </source>
</evidence>
<evidence type="ECO:0000313" key="8">
    <source>
        <dbReference type="Proteomes" id="UP000291469"/>
    </source>
</evidence>
<dbReference type="KEGG" id="erz:ER308_07280"/>
<dbReference type="Proteomes" id="UP000291469">
    <property type="component" value="Chromosome"/>
</dbReference>
<protein>
    <submittedName>
        <fullName evidence="7">Uncharacterized protein</fullName>
    </submittedName>
</protein>
<dbReference type="SUPFAM" id="SSF53098">
    <property type="entry name" value="Ribonuclease H-like"/>
    <property type="match status" value="1"/>
</dbReference>